<dbReference type="InterPro" id="IPR005135">
    <property type="entry name" value="Endo/exonuclease/phosphatase"/>
</dbReference>
<dbReference type="GO" id="GO:0003824">
    <property type="term" value="F:catalytic activity"/>
    <property type="evidence" value="ECO:0007669"/>
    <property type="project" value="InterPro"/>
</dbReference>
<proteinExistence type="predicted"/>
<dbReference type="InterPro" id="IPR036691">
    <property type="entry name" value="Endo/exonu/phosph_ase_sf"/>
</dbReference>
<dbReference type="Gene3D" id="3.60.10.10">
    <property type="entry name" value="Endonuclease/exonuclease/phosphatase"/>
    <property type="match status" value="1"/>
</dbReference>
<accession>A0A1Y1KW25</accession>
<dbReference type="AlphaFoldDB" id="A0A1Y1KW25"/>
<dbReference type="Pfam" id="PF14529">
    <property type="entry name" value="Exo_endo_phos_2"/>
    <property type="match status" value="1"/>
</dbReference>
<dbReference type="PANTHER" id="PTHR33273">
    <property type="entry name" value="DOMAIN-CONTAINING PROTEIN, PUTATIVE-RELATED"/>
    <property type="match status" value="1"/>
</dbReference>
<name>A0A1Y1KW25_PHOPY</name>
<evidence type="ECO:0000313" key="2">
    <source>
        <dbReference type="EMBL" id="JAV64380.1"/>
    </source>
</evidence>
<sequence>MIGETHLASHTMFSMPNYTVYRTDRPLTNGAPARGGTAIMVHKRVVHQTVNLPNNNMEATGVEVKIGGVPSNIVAVYRSPRVPLRMEDIDDILSLKDPTIMAGDLNAKHPHWGSRSTNPAGNTLQLHSQQRTFEVVGPNNPTHIPYNPDHEPDIIDVTVLQALPFPYEI</sequence>
<evidence type="ECO:0000259" key="1">
    <source>
        <dbReference type="Pfam" id="PF14529"/>
    </source>
</evidence>
<dbReference type="SUPFAM" id="SSF56219">
    <property type="entry name" value="DNase I-like"/>
    <property type="match status" value="1"/>
</dbReference>
<dbReference type="EMBL" id="GEZM01074951">
    <property type="protein sequence ID" value="JAV64380.1"/>
    <property type="molecule type" value="Transcribed_RNA"/>
</dbReference>
<feature type="domain" description="Endonuclease/exonuclease/phosphatase" evidence="1">
    <location>
        <begin position="72"/>
        <end position="160"/>
    </location>
</feature>
<organism evidence="2">
    <name type="scientific">Photinus pyralis</name>
    <name type="common">Common eastern firefly</name>
    <name type="synonym">Lampyris pyralis</name>
    <dbReference type="NCBI Taxonomy" id="7054"/>
    <lineage>
        <taxon>Eukaryota</taxon>
        <taxon>Metazoa</taxon>
        <taxon>Ecdysozoa</taxon>
        <taxon>Arthropoda</taxon>
        <taxon>Hexapoda</taxon>
        <taxon>Insecta</taxon>
        <taxon>Pterygota</taxon>
        <taxon>Neoptera</taxon>
        <taxon>Endopterygota</taxon>
        <taxon>Coleoptera</taxon>
        <taxon>Polyphaga</taxon>
        <taxon>Elateriformia</taxon>
        <taxon>Elateroidea</taxon>
        <taxon>Lampyridae</taxon>
        <taxon>Lampyrinae</taxon>
        <taxon>Photinus</taxon>
    </lineage>
</organism>
<reference evidence="2" key="1">
    <citation type="journal article" date="2016" name="Sci. Rep.">
        <title>Molecular characterization of firefly nuptial gifts: a multi-omics approach sheds light on postcopulatory sexual selection.</title>
        <authorList>
            <person name="Al-Wathiqui N."/>
            <person name="Fallon T.R."/>
            <person name="South A."/>
            <person name="Weng J.K."/>
            <person name="Lewis S.M."/>
        </authorList>
    </citation>
    <scope>NUCLEOTIDE SEQUENCE</scope>
</reference>
<dbReference type="PANTHER" id="PTHR33273:SF2">
    <property type="entry name" value="ENDONUCLEASE_EXONUCLEASE_PHOSPHATASE DOMAIN-CONTAINING PROTEIN"/>
    <property type="match status" value="1"/>
</dbReference>
<protein>
    <recommendedName>
        <fullName evidence="1">Endonuclease/exonuclease/phosphatase domain-containing protein</fullName>
    </recommendedName>
</protein>